<evidence type="ECO:0000256" key="1">
    <source>
        <dbReference type="SAM" id="Phobius"/>
    </source>
</evidence>
<proteinExistence type="predicted"/>
<keyword evidence="1" id="KW-1133">Transmembrane helix</keyword>
<evidence type="ECO:0000313" key="3">
    <source>
        <dbReference type="EMBL" id="EMD89207.1"/>
    </source>
</evidence>
<dbReference type="AlphaFoldDB" id="M2UMN6"/>
<dbReference type="HOGENOM" id="CLU_2284042_0_0_1"/>
<evidence type="ECO:0000256" key="2">
    <source>
        <dbReference type="SAM" id="SignalP"/>
    </source>
</evidence>
<protein>
    <submittedName>
        <fullName evidence="3">Uncharacterized protein</fullName>
    </submittedName>
</protein>
<organism evidence="3 4">
    <name type="scientific">Cochliobolus heterostrophus (strain C5 / ATCC 48332 / race O)</name>
    <name type="common">Southern corn leaf blight fungus</name>
    <name type="synonym">Bipolaris maydis</name>
    <dbReference type="NCBI Taxonomy" id="701091"/>
    <lineage>
        <taxon>Eukaryota</taxon>
        <taxon>Fungi</taxon>
        <taxon>Dikarya</taxon>
        <taxon>Ascomycota</taxon>
        <taxon>Pezizomycotina</taxon>
        <taxon>Dothideomycetes</taxon>
        <taxon>Pleosporomycetidae</taxon>
        <taxon>Pleosporales</taxon>
        <taxon>Pleosporineae</taxon>
        <taxon>Pleosporaceae</taxon>
        <taxon>Bipolaris</taxon>
    </lineage>
</organism>
<sequence>MHAWPAHSLAGSLPHASLALPLLAPHNPSSLSPPSSDYAPLPCPLQPPHHLHAYELPVLAPFSFLSSALLCAPCHVCAAVAMAHLVPFFSYFYFFAYRRLAF</sequence>
<keyword evidence="4" id="KW-1185">Reference proteome</keyword>
<keyword evidence="2" id="KW-0732">Signal</keyword>
<evidence type="ECO:0000313" key="4">
    <source>
        <dbReference type="Proteomes" id="UP000016936"/>
    </source>
</evidence>
<feature type="chain" id="PRO_5004026953" evidence="2">
    <location>
        <begin position="20"/>
        <end position="102"/>
    </location>
</feature>
<feature type="non-terminal residue" evidence="3">
    <location>
        <position position="102"/>
    </location>
</feature>
<dbReference type="Proteomes" id="UP000016936">
    <property type="component" value="Unassembled WGS sequence"/>
</dbReference>
<keyword evidence="1" id="KW-0472">Membrane</keyword>
<reference evidence="4" key="2">
    <citation type="journal article" date="2013" name="PLoS Genet.">
        <title>Comparative genome structure, secondary metabolite, and effector coding capacity across Cochliobolus pathogens.</title>
        <authorList>
            <person name="Condon B.J."/>
            <person name="Leng Y."/>
            <person name="Wu D."/>
            <person name="Bushley K.E."/>
            <person name="Ohm R.A."/>
            <person name="Otillar R."/>
            <person name="Martin J."/>
            <person name="Schackwitz W."/>
            <person name="Grimwood J."/>
            <person name="MohdZainudin N."/>
            <person name="Xue C."/>
            <person name="Wang R."/>
            <person name="Manning V.A."/>
            <person name="Dhillon B."/>
            <person name="Tu Z.J."/>
            <person name="Steffenson B.J."/>
            <person name="Salamov A."/>
            <person name="Sun H."/>
            <person name="Lowry S."/>
            <person name="LaButti K."/>
            <person name="Han J."/>
            <person name="Copeland A."/>
            <person name="Lindquist E."/>
            <person name="Barry K."/>
            <person name="Schmutz J."/>
            <person name="Baker S.E."/>
            <person name="Ciuffetti L.M."/>
            <person name="Grigoriev I.V."/>
            <person name="Zhong S."/>
            <person name="Turgeon B.G."/>
        </authorList>
    </citation>
    <scope>NUCLEOTIDE SEQUENCE [LARGE SCALE GENOMIC DNA]</scope>
    <source>
        <strain evidence="4">C5 / ATCC 48332 / race O</strain>
    </source>
</reference>
<gene>
    <name evidence="3" type="ORF">COCHEDRAFT_1196128</name>
</gene>
<name>M2UMN6_COCH5</name>
<accession>M2UMN6</accession>
<reference evidence="3 4" key="1">
    <citation type="journal article" date="2012" name="PLoS Pathog.">
        <title>Diverse lifestyles and strategies of plant pathogenesis encoded in the genomes of eighteen Dothideomycetes fungi.</title>
        <authorList>
            <person name="Ohm R.A."/>
            <person name="Feau N."/>
            <person name="Henrissat B."/>
            <person name="Schoch C.L."/>
            <person name="Horwitz B.A."/>
            <person name="Barry K.W."/>
            <person name="Condon B.J."/>
            <person name="Copeland A.C."/>
            <person name="Dhillon B."/>
            <person name="Glaser F."/>
            <person name="Hesse C.N."/>
            <person name="Kosti I."/>
            <person name="LaButti K."/>
            <person name="Lindquist E.A."/>
            <person name="Lucas S."/>
            <person name="Salamov A.A."/>
            <person name="Bradshaw R.E."/>
            <person name="Ciuffetti L."/>
            <person name="Hamelin R.C."/>
            <person name="Kema G.H.J."/>
            <person name="Lawrence C."/>
            <person name="Scott J.A."/>
            <person name="Spatafora J.W."/>
            <person name="Turgeon B.G."/>
            <person name="de Wit P.J.G.M."/>
            <person name="Zhong S."/>
            <person name="Goodwin S.B."/>
            <person name="Grigoriev I.V."/>
        </authorList>
    </citation>
    <scope>NUCLEOTIDE SEQUENCE [LARGE SCALE GENOMIC DNA]</scope>
    <source>
        <strain evidence="4">C5 / ATCC 48332 / race O</strain>
    </source>
</reference>
<feature type="transmembrane region" description="Helical" evidence="1">
    <location>
        <begin position="64"/>
        <end position="94"/>
    </location>
</feature>
<feature type="signal peptide" evidence="2">
    <location>
        <begin position="1"/>
        <end position="19"/>
    </location>
</feature>
<keyword evidence="1" id="KW-0812">Transmembrane</keyword>
<dbReference type="EMBL" id="KB445579">
    <property type="protein sequence ID" value="EMD89207.1"/>
    <property type="molecule type" value="Genomic_DNA"/>
</dbReference>